<dbReference type="AlphaFoldDB" id="A0A238T892"/>
<feature type="domain" description="Solute-binding protein family 3/N-terminal" evidence="2">
    <location>
        <begin position="39"/>
        <end position="270"/>
    </location>
</feature>
<proteinExistence type="predicted"/>
<dbReference type="SMART" id="SM00062">
    <property type="entry name" value="PBPb"/>
    <property type="match status" value="1"/>
</dbReference>
<dbReference type="RefSeq" id="WP_085815705.1">
    <property type="nucleotide sequence ID" value="NZ_CP123447.1"/>
</dbReference>
<dbReference type="EMBL" id="FXUV01000001">
    <property type="protein sequence ID" value="SMQ11669.1"/>
    <property type="molecule type" value="Genomic_DNA"/>
</dbReference>
<dbReference type="PANTHER" id="PTHR35936:SF17">
    <property type="entry name" value="ARGININE-BINDING EXTRACELLULAR PROTEIN ARTP"/>
    <property type="match status" value="1"/>
</dbReference>
<name>A0A238T892_9NEIS</name>
<evidence type="ECO:0000256" key="1">
    <source>
        <dbReference type="ARBA" id="ARBA00022729"/>
    </source>
</evidence>
<evidence type="ECO:0000259" key="2">
    <source>
        <dbReference type="SMART" id="SM00062"/>
    </source>
</evidence>
<dbReference type="GeneID" id="83626260"/>
<gene>
    <name evidence="4" type="primary">artI_1</name>
    <name evidence="4" type="ORF">KEBURONENSIS_00023</name>
</gene>
<dbReference type="Pfam" id="PF00497">
    <property type="entry name" value="SBP_bac_3"/>
    <property type="match status" value="1"/>
</dbReference>
<dbReference type="PROSITE" id="PS51257">
    <property type="entry name" value="PROKAR_LIPOPROTEIN"/>
    <property type="match status" value="1"/>
</dbReference>
<dbReference type="OrthoDB" id="8613969at2"/>
<dbReference type="Proteomes" id="UP000215450">
    <property type="component" value="Unassembled WGS sequence"/>
</dbReference>
<dbReference type="SUPFAM" id="SSF53850">
    <property type="entry name" value="Periplasmic binding protein-like II"/>
    <property type="match status" value="1"/>
</dbReference>
<evidence type="ECO:0000313" key="5">
    <source>
        <dbReference type="Proteomes" id="UP000215450"/>
    </source>
</evidence>
<evidence type="ECO:0000313" key="4">
    <source>
        <dbReference type="EMBL" id="SNB51014.1"/>
    </source>
</evidence>
<dbReference type="InterPro" id="IPR001638">
    <property type="entry name" value="Solute-binding_3/MltF_N"/>
</dbReference>
<keyword evidence="1" id="KW-0732">Signal</keyword>
<accession>A0A238T892</accession>
<keyword evidence="5" id="KW-1185">Reference proteome</keyword>
<reference evidence="4 5" key="2">
    <citation type="submission" date="2017-06" db="EMBL/GenBank/DDBJ databases">
        <authorList>
            <person name="Kim H.J."/>
            <person name="Triplett B.A."/>
        </authorList>
    </citation>
    <scope>NUCLEOTIDE SEQUENCE [LARGE SCALE GENOMIC DNA]</scope>
    <source>
        <strain evidence="4">Kingella_eburonensis</strain>
    </source>
</reference>
<dbReference type="EMBL" id="FXUV02000001">
    <property type="protein sequence ID" value="SNB51014.1"/>
    <property type="molecule type" value="Genomic_DNA"/>
</dbReference>
<dbReference type="STRING" id="1522312.GCA_900177895_02173"/>
<evidence type="ECO:0000313" key="3">
    <source>
        <dbReference type="EMBL" id="SMQ11669.1"/>
    </source>
</evidence>
<organism evidence="4 5">
    <name type="scientific">Kingella negevensis</name>
    <dbReference type="NCBI Taxonomy" id="1522312"/>
    <lineage>
        <taxon>Bacteria</taxon>
        <taxon>Pseudomonadati</taxon>
        <taxon>Pseudomonadota</taxon>
        <taxon>Betaproteobacteria</taxon>
        <taxon>Neisseriales</taxon>
        <taxon>Neisseriaceae</taxon>
        <taxon>Kingella</taxon>
    </lineage>
</organism>
<dbReference type="PANTHER" id="PTHR35936">
    <property type="entry name" value="MEMBRANE-BOUND LYTIC MUREIN TRANSGLYCOSYLASE F"/>
    <property type="match status" value="1"/>
</dbReference>
<protein>
    <submittedName>
        <fullName evidence="4">ABC transporter arginine-binding protein</fullName>
    </submittedName>
</protein>
<sequence>MKKLLTISVIISFLVACSQEESIQEEIIPVSQSVATKPIYVVAIDPQYPPYSLSDKDGRIIGLDVDILNKIAEKENISFQYKPYPHNDILDPHNDILGNMKKEGVSLLASGIDETEVKEKQKDALVSLPYSETKKCVMELRYKSSDKWKEKRIAVLVSDLEAVKKVKNVVQNSNIIEFPSNYLALSALMKNEADSVVGDCTILNYYARNDILEKFPFSIQDINDMPEKHNIVFVAQPDSLELLSKVNNGLMELRKSGELAVIMNKWIKPSE</sequence>
<dbReference type="Gene3D" id="3.40.190.10">
    <property type="entry name" value="Periplasmic binding protein-like II"/>
    <property type="match status" value="2"/>
</dbReference>
<reference evidence="3" key="1">
    <citation type="submission" date="2017-05" db="EMBL/GenBank/DDBJ databases">
        <authorList>
            <person name="Song R."/>
            <person name="Chenine A.L."/>
            <person name="Ruprecht R.M."/>
        </authorList>
    </citation>
    <scope>NUCLEOTIDE SEQUENCE</scope>
    <source>
        <strain evidence="3">Kingella_eburonensis</strain>
    </source>
</reference>